<evidence type="ECO:0000313" key="3">
    <source>
        <dbReference type="Proteomes" id="UP000663193"/>
    </source>
</evidence>
<sequence length="211" mass="24492">MTNIISKLFAKFTPPRPRFFILEYLPIELLLLVFARLPTRDLYTLTTLSPSNAVSEHAKLAILQRVFRANFRIRAAWCCCSCQQMNFRDKLALQNHLNILLHPTMLDLCVVYTWPEPRLLNPRKHKISEEHKYRIVFALGGSGRKVKLNVAQLKALRVGDEIDIARSRMQLLTYYYTNMGKRKRHGFRCLARVIAGGSWLPGVRRCPLHDC</sequence>
<dbReference type="KEGG" id="pno:SNOG_02592"/>
<dbReference type="RefSeq" id="XP_001793194.1">
    <property type="nucleotide sequence ID" value="XM_001793142.1"/>
</dbReference>
<protein>
    <recommendedName>
        <fullName evidence="1">F-box domain-containing protein</fullName>
    </recommendedName>
</protein>
<dbReference type="InterPro" id="IPR001810">
    <property type="entry name" value="F-box_dom"/>
</dbReference>
<gene>
    <name evidence="2" type="ORF">JI435_431400</name>
</gene>
<reference evidence="3" key="1">
    <citation type="journal article" date="2021" name="BMC Genomics">
        <title>Chromosome-level genome assembly and manually-curated proteome of model necrotroph Parastagonospora nodorum Sn15 reveals a genome-wide trove of candidate effector homologs, and redundancy of virulence-related functions within an accessory chromosome.</title>
        <authorList>
            <person name="Bertazzoni S."/>
            <person name="Jones D.A.B."/>
            <person name="Phan H.T."/>
            <person name="Tan K.-C."/>
            <person name="Hane J.K."/>
        </authorList>
    </citation>
    <scope>NUCLEOTIDE SEQUENCE [LARGE SCALE GENOMIC DNA]</scope>
    <source>
        <strain evidence="3">SN15 / ATCC MYA-4574 / FGSC 10173)</strain>
    </source>
</reference>
<dbReference type="VEuPathDB" id="FungiDB:JI435_431400"/>
<evidence type="ECO:0000259" key="1">
    <source>
        <dbReference type="PROSITE" id="PS50181"/>
    </source>
</evidence>
<accession>A0A7U2EZL9</accession>
<dbReference type="Proteomes" id="UP000663193">
    <property type="component" value="Chromosome 5"/>
</dbReference>
<dbReference type="SUPFAM" id="SSF81383">
    <property type="entry name" value="F-box domain"/>
    <property type="match status" value="1"/>
</dbReference>
<evidence type="ECO:0000313" key="2">
    <source>
        <dbReference type="EMBL" id="QRC94848.1"/>
    </source>
</evidence>
<dbReference type="InterPro" id="IPR036047">
    <property type="entry name" value="F-box-like_dom_sf"/>
</dbReference>
<dbReference type="PROSITE" id="PS50181">
    <property type="entry name" value="FBOX"/>
    <property type="match status" value="1"/>
</dbReference>
<proteinExistence type="predicted"/>
<name>A0A7U2EZL9_PHANO</name>
<keyword evidence="3" id="KW-1185">Reference proteome</keyword>
<dbReference type="AlphaFoldDB" id="A0A7U2EZL9"/>
<feature type="domain" description="F-box" evidence="1">
    <location>
        <begin position="19"/>
        <end position="66"/>
    </location>
</feature>
<dbReference type="EMBL" id="CP069027">
    <property type="protein sequence ID" value="QRC94848.1"/>
    <property type="molecule type" value="Genomic_DNA"/>
</dbReference>
<organism evidence="2 3">
    <name type="scientific">Phaeosphaeria nodorum (strain SN15 / ATCC MYA-4574 / FGSC 10173)</name>
    <name type="common">Glume blotch fungus</name>
    <name type="synonym">Parastagonospora nodorum</name>
    <dbReference type="NCBI Taxonomy" id="321614"/>
    <lineage>
        <taxon>Eukaryota</taxon>
        <taxon>Fungi</taxon>
        <taxon>Dikarya</taxon>
        <taxon>Ascomycota</taxon>
        <taxon>Pezizomycotina</taxon>
        <taxon>Dothideomycetes</taxon>
        <taxon>Pleosporomycetidae</taxon>
        <taxon>Pleosporales</taxon>
        <taxon>Pleosporineae</taxon>
        <taxon>Phaeosphaeriaceae</taxon>
        <taxon>Parastagonospora</taxon>
    </lineage>
</organism>